<feature type="domain" description="AntA/AntB antirepressor" evidence="2">
    <location>
        <begin position="28"/>
        <end position="89"/>
    </location>
</feature>
<accession>A0A8S5TIQ1</accession>
<dbReference type="EMBL" id="BK032833">
    <property type="protein sequence ID" value="DAF63105.1"/>
    <property type="molecule type" value="Genomic_DNA"/>
</dbReference>
<dbReference type="Pfam" id="PF08346">
    <property type="entry name" value="AntA"/>
    <property type="match status" value="1"/>
</dbReference>
<evidence type="ECO:0000259" key="2">
    <source>
        <dbReference type="Pfam" id="PF08346"/>
    </source>
</evidence>
<sequence>MNVINNVIDMRTPIEVALNIDSEGMTTARKLYDFLGLAQGQFSRWAKTNITDNEFATENEDYWGFDIDVEGNKAVDYKLTAHFAKKLSVRGNSEKAEQAREYFTTVEERVKQKAIDIDISQLSPELKMFNTIFQSVAQQQLEQKRQAEQINKVEQTVDNMKEIFTQPIGDWKAEINARVREISIKSKIDYQILYNQLYGELETTAHCSLKRLQDNKKKRMEKAGNTKTAIKNETTKIAIIFEKPQLKAIFENIVKKYAMSYCA</sequence>
<protein>
    <submittedName>
        <fullName evidence="3">Antirepressor protein</fullName>
    </submittedName>
</protein>
<name>A0A8S5TIQ1_9CAUD</name>
<feature type="coiled-coil region" evidence="1">
    <location>
        <begin position="136"/>
        <end position="163"/>
    </location>
</feature>
<reference evidence="3" key="1">
    <citation type="journal article" date="2021" name="Proc. Natl. Acad. Sci. U.S.A.">
        <title>A Catalog of Tens of Thousands of Viruses from Human Metagenomes Reveals Hidden Associations with Chronic Diseases.</title>
        <authorList>
            <person name="Tisza M.J."/>
            <person name="Buck C.B."/>
        </authorList>
    </citation>
    <scope>NUCLEOTIDE SEQUENCE</scope>
    <source>
        <strain evidence="3">Ct7yc1</strain>
    </source>
</reference>
<keyword evidence="1" id="KW-0175">Coiled coil</keyword>
<proteinExistence type="predicted"/>
<organism evidence="3">
    <name type="scientific">Siphoviridae sp. ct7yc1</name>
    <dbReference type="NCBI Taxonomy" id="2827788"/>
    <lineage>
        <taxon>Viruses</taxon>
        <taxon>Duplodnaviria</taxon>
        <taxon>Heunggongvirae</taxon>
        <taxon>Uroviricota</taxon>
        <taxon>Caudoviricetes</taxon>
    </lineage>
</organism>
<evidence type="ECO:0000313" key="3">
    <source>
        <dbReference type="EMBL" id="DAF63105.1"/>
    </source>
</evidence>
<evidence type="ECO:0000256" key="1">
    <source>
        <dbReference type="SAM" id="Coils"/>
    </source>
</evidence>
<dbReference type="InterPro" id="IPR013557">
    <property type="entry name" value="AntA/B_antirep"/>
</dbReference>